<evidence type="ECO:0000256" key="1">
    <source>
        <dbReference type="SAM" id="MobiDB-lite"/>
    </source>
</evidence>
<gene>
    <name evidence="2" type="ORF">PBY51_016511</name>
</gene>
<dbReference type="Proteomes" id="UP001346869">
    <property type="component" value="Unassembled WGS sequence"/>
</dbReference>
<feature type="region of interest" description="Disordered" evidence="1">
    <location>
        <begin position="1"/>
        <end position="28"/>
    </location>
</feature>
<sequence length="958" mass="109767">MAEPKCMSKTRSTGNIYNADTDFPPSKNCQPPTKLPTLQSVISMIRYHLEMGNGKVTATMAAREVAKQVYAKYYNDTVFCVSLSTIQRKVERIWKQFSEGRKRYGQTGKEDSLAVKQYKELFHTKSELFDVFAHDPLRRQSLEKEWCVSMSEMEHKYYEDQKTERRMFCSKGVDPVWYHSMMRTQKLRERSEEYQRKRDQQFSYQTLDHITDILIETGEISSCSSDEEKEGTPPNQLRQMSETDTQLQKEGKESEVRAEPKGRKKLFTDVAELDMDEDLLPQEFQHIRLSERKVRDDFYTTIANLSGKGLSISEASSAVIEVGKTMFGRSWKSAGESDEVFDKDTVPSTRSIRTALQQIETQILCLVVEKLEEEKEKGKMITHASDSTTKKGVGQFMVQGLHVGQDSPFPLPILPIHRETTEDIAMQVDMGFEILASVRGVSVEDVYKLVDAHMTDSTEHNQGFSKLLAEMYNLETPAGQIFCGTHTTLGFSSAMNKVMRLVEADMKMEQVLQSFMVDLDVDSKNASVAGQALDMCLKLVAPEYSHKPWNRYREFLLFLEQRQVSSVLFSYKDRRFGCLSRAAAVLIYHFGHLTEFLSQNPYINNRLACLVREVMELLYLKVALLVFACLGVHLVEPFYARTIEKDATHTQLREFYKGLHTGLGQPISDNYTTFTTPEYPVVSDKLFSSVKKTYTEEVLNSVSDVAAEHLDEVKKLTDLMQPHLKTVLARQRRDYGIDEETFPMDYPVSEQASNIDGTPVHNIGMERQCGKVDYRLKKLGTLNAVSRSIILKNSQDLRDGQIPSFRGFKAAAQAKREVELNWSKLMKAKFESGADEKQEMAQRKERKRLDMLDTLKSRGGPFTDSGEVEKFLVDESLNNNAKLQRMKLEVQFARESTMLLPKVDPIFRIQVTLPSGKRRMKTAQEFGDALMAYLGKRSDRTTLEYAKFQESLERLRKM</sequence>
<feature type="region of interest" description="Disordered" evidence="1">
    <location>
        <begin position="221"/>
        <end position="263"/>
    </location>
</feature>
<organism evidence="2 3">
    <name type="scientific">Eleginops maclovinus</name>
    <name type="common">Patagonian blennie</name>
    <name type="synonym">Eleginus maclovinus</name>
    <dbReference type="NCBI Taxonomy" id="56733"/>
    <lineage>
        <taxon>Eukaryota</taxon>
        <taxon>Metazoa</taxon>
        <taxon>Chordata</taxon>
        <taxon>Craniata</taxon>
        <taxon>Vertebrata</taxon>
        <taxon>Euteleostomi</taxon>
        <taxon>Actinopterygii</taxon>
        <taxon>Neopterygii</taxon>
        <taxon>Teleostei</taxon>
        <taxon>Neoteleostei</taxon>
        <taxon>Acanthomorphata</taxon>
        <taxon>Eupercaria</taxon>
        <taxon>Perciformes</taxon>
        <taxon>Notothenioidei</taxon>
        <taxon>Eleginopidae</taxon>
        <taxon>Eleginops</taxon>
    </lineage>
</organism>
<dbReference type="AlphaFoldDB" id="A0AAN7XRM7"/>
<reference evidence="2 3" key="1">
    <citation type="journal article" date="2023" name="Genes (Basel)">
        <title>Chromosome-Level Genome Assembly and Circadian Gene Repertoire of the Patagonia Blennie Eleginops maclovinus-The Closest Ancestral Proxy of Antarctic Cryonotothenioids.</title>
        <authorList>
            <person name="Cheng C.C."/>
            <person name="Rivera-Colon A.G."/>
            <person name="Minhas B.F."/>
            <person name="Wilson L."/>
            <person name="Rayamajhi N."/>
            <person name="Vargas-Chacoff L."/>
            <person name="Catchen J.M."/>
        </authorList>
    </citation>
    <scope>NUCLEOTIDE SEQUENCE [LARGE SCALE GENOMIC DNA]</scope>
    <source>
        <strain evidence="2">JMC-PN-2008</strain>
    </source>
</reference>
<feature type="compositionally biased region" description="Basic and acidic residues" evidence="1">
    <location>
        <begin position="247"/>
        <end position="261"/>
    </location>
</feature>
<name>A0AAN7XRM7_ELEMC</name>
<evidence type="ECO:0000313" key="3">
    <source>
        <dbReference type="Proteomes" id="UP001346869"/>
    </source>
</evidence>
<dbReference type="EMBL" id="JAUZQC010000010">
    <property type="protein sequence ID" value="KAK5865339.1"/>
    <property type="molecule type" value="Genomic_DNA"/>
</dbReference>
<comment type="caution">
    <text evidence="2">The sequence shown here is derived from an EMBL/GenBank/DDBJ whole genome shotgun (WGS) entry which is preliminary data.</text>
</comment>
<proteinExistence type="predicted"/>
<feature type="compositionally biased region" description="Polar residues" evidence="1">
    <location>
        <begin position="9"/>
        <end position="18"/>
    </location>
</feature>
<protein>
    <submittedName>
        <fullName evidence="2">Uncharacterized protein</fullName>
    </submittedName>
</protein>
<evidence type="ECO:0000313" key="2">
    <source>
        <dbReference type="EMBL" id="KAK5865339.1"/>
    </source>
</evidence>
<reference evidence="2 3" key="2">
    <citation type="journal article" date="2023" name="Mol. Biol. Evol.">
        <title>Genomics of Secondarily Temperate Adaptation in the Only Non-Antarctic Icefish.</title>
        <authorList>
            <person name="Rivera-Colon A.G."/>
            <person name="Rayamajhi N."/>
            <person name="Minhas B.F."/>
            <person name="Madrigal G."/>
            <person name="Bilyk K.T."/>
            <person name="Yoon V."/>
            <person name="Hune M."/>
            <person name="Gregory S."/>
            <person name="Cheng C.H.C."/>
            <person name="Catchen J.M."/>
        </authorList>
    </citation>
    <scope>NUCLEOTIDE SEQUENCE [LARGE SCALE GENOMIC DNA]</scope>
    <source>
        <strain evidence="2">JMC-PN-2008</strain>
    </source>
</reference>
<keyword evidence="3" id="KW-1185">Reference proteome</keyword>
<accession>A0AAN7XRM7</accession>
<feature type="compositionally biased region" description="Polar residues" evidence="1">
    <location>
        <begin position="233"/>
        <end position="246"/>
    </location>
</feature>